<accession>A0A0A5HWP9</accession>
<reference evidence="1 2" key="1">
    <citation type="submission" date="2014-10" db="EMBL/GenBank/DDBJ databases">
        <title>Genome sequencing of Vibrio sinaloensis T08.</title>
        <authorList>
            <person name="Chan K.-G."/>
            <person name="Mohamad N.I."/>
        </authorList>
    </citation>
    <scope>NUCLEOTIDE SEQUENCE [LARGE SCALE GENOMIC DNA]</scope>
    <source>
        <strain evidence="1 2">T08</strain>
    </source>
</reference>
<proteinExistence type="predicted"/>
<dbReference type="AlphaFoldDB" id="A0A0A5HWP9"/>
<name>A0A0A5HWP9_PHOS4</name>
<dbReference type="Pfam" id="PF11697">
    <property type="entry name" value="DUF3293"/>
    <property type="match status" value="1"/>
</dbReference>
<evidence type="ECO:0000313" key="2">
    <source>
        <dbReference type="Proteomes" id="UP000030451"/>
    </source>
</evidence>
<gene>
    <name evidence="1" type="ORF">NM06_11130</name>
</gene>
<dbReference type="RefSeq" id="WP_038190935.1">
    <property type="nucleotide sequence ID" value="NZ_JRWP01000019.1"/>
</dbReference>
<dbReference type="EMBL" id="JRWP01000019">
    <property type="protein sequence ID" value="KGY08720.1"/>
    <property type="molecule type" value="Genomic_DNA"/>
</dbReference>
<evidence type="ECO:0000313" key="1">
    <source>
        <dbReference type="EMBL" id="KGY08720.1"/>
    </source>
</evidence>
<dbReference type="STRING" id="379097.SE23_11210"/>
<protein>
    <recommendedName>
        <fullName evidence="3">DUF3293 domain-containing protein</fullName>
    </recommendedName>
</protein>
<dbReference type="Proteomes" id="UP000030451">
    <property type="component" value="Unassembled WGS sequence"/>
</dbReference>
<organism evidence="1 2">
    <name type="scientific">Photobacterium sp. (strain ATCC 43367)</name>
    <dbReference type="NCBI Taxonomy" id="379097"/>
    <lineage>
        <taxon>Bacteria</taxon>
        <taxon>Pseudomonadati</taxon>
        <taxon>Pseudomonadota</taxon>
        <taxon>Gammaproteobacteria</taxon>
        <taxon>Vibrionales</taxon>
        <taxon>Vibrionaceae</taxon>
        <taxon>Vibrio</taxon>
        <taxon>Vibrio oreintalis group</taxon>
    </lineage>
</organism>
<comment type="caution">
    <text evidence="1">The sequence shown here is derived from an EMBL/GenBank/DDBJ whole genome shotgun (WGS) entry which is preliminary data.</text>
</comment>
<evidence type="ECO:0008006" key="3">
    <source>
        <dbReference type="Google" id="ProtNLM"/>
    </source>
</evidence>
<sequence length="129" mass="14992">MMIDAQLWAAYREPYFQFSDEMTSDFFAVITAWNPASQRVSNEENLRNNQRLALEISHTNYVDVLVGDEAFTWKEASFAVAIERELAIELGRKFGQNAIYYVENNQLYLLSCLPDATSLRIKGWQSRIR</sequence>
<dbReference type="InterPro" id="IPR021710">
    <property type="entry name" value="DUF3293"/>
</dbReference>
<dbReference type="OrthoDB" id="5604578at2"/>